<keyword evidence="1" id="KW-0732">Signal</keyword>
<organism evidence="3 4">
    <name type="scientific">Streptomyces mashuensis</name>
    <dbReference type="NCBI Taxonomy" id="33904"/>
    <lineage>
        <taxon>Bacteria</taxon>
        <taxon>Bacillati</taxon>
        <taxon>Actinomycetota</taxon>
        <taxon>Actinomycetes</taxon>
        <taxon>Kitasatosporales</taxon>
        <taxon>Streptomycetaceae</taxon>
        <taxon>Streptomyces</taxon>
    </lineage>
</organism>
<gene>
    <name evidence="3" type="ORF">GCM10010218_34560</name>
</gene>
<dbReference type="InterPro" id="IPR050966">
    <property type="entry name" value="Glutamyl_endopeptidase"/>
</dbReference>
<feature type="compositionally biased region" description="Basic and acidic residues" evidence="2">
    <location>
        <begin position="249"/>
        <end position="259"/>
    </location>
</feature>
<feature type="region of interest" description="Disordered" evidence="2">
    <location>
        <begin position="1"/>
        <end position="42"/>
    </location>
</feature>
<comment type="caution">
    <text evidence="3">The sequence shown here is derived from an EMBL/GenBank/DDBJ whole genome shotgun (WGS) entry which is preliminary data.</text>
</comment>
<evidence type="ECO:0000256" key="2">
    <source>
        <dbReference type="SAM" id="MobiDB-lite"/>
    </source>
</evidence>
<evidence type="ECO:0008006" key="5">
    <source>
        <dbReference type="Google" id="ProtNLM"/>
    </source>
</evidence>
<keyword evidence="4" id="KW-1185">Reference proteome</keyword>
<dbReference type="InterPro" id="IPR009003">
    <property type="entry name" value="Peptidase_S1_PA"/>
</dbReference>
<dbReference type="PANTHER" id="PTHR15462:SF19">
    <property type="entry name" value="PEPTIDASE S1 DOMAIN-CONTAINING PROTEIN"/>
    <property type="match status" value="1"/>
</dbReference>
<feature type="compositionally biased region" description="Basic and acidic residues" evidence="2">
    <location>
        <begin position="7"/>
        <end position="16"/>
    </location>
</feature>
<proteinExistence type="predicted"/>
<dbReference type="Gene3D" id="2.40.10.10">
    <property type="entry name" value="Trypsin-like serine proteases"/>
    <property type="match status" value="2"/>
</dbReference>
<accession>A0A919EDL7</accession>
<sequence>MTPPAAGKERTAEPQSHRLPARSAPGSAPAAATKGGAAPDAALADIPRSQVWTAHGRMPATTIGKLYFTTPKGGSECTATVVNTPNKSVIWTAGHCVSDGNKHWYTNFQFVPDYHDNQRPLGAWSWKSVTTPKGWHEKRNFDYDLAVITLWPQNGRKVADVTGSQGYKFNGGYAWQAHEFGYPYRTHPARGGINGQQLRYCTGKTWRTGNLQAIHCDQGGGASGGPWLDDLQTSRGWGYMVGNVSHHLTESSDEERSPHFGDAAVKAYDNEKNR</sequence>
<dbReference type="InterPro" id="IPR043504">
    <property type="entry name" value="Peptidase_S1_PA_chymotrypsin"/>
</dbReference>
<reference evidence="3" key="1">
    <citation type="journal article" date="2014" name="Int. J. Syst. Evol. Microbiol.">
        <title>Complete genome sequence of Corynebacterium casei LMG S-19264T (=DSM 44701T), isolated from a smear-ripened cheese.</title>
        <authorList>
            <consortium name="US DOE Joint Genome Institute (JGI-PGF)"/>
            <person name="Walter F."/>
            <person name="Albersmeier A."/>
            <person name="Kalinowski J."/>
            <person name="Ruckert C."/>
        </authorList>
    </citation>
    <scope>NUCLEOTIDE SEQUENCE</scope>
    <source>
        <strain evidence="3">JCM 4059</strain>
    </source>
</reference>
<protein>
    <recommendedName>
        <fullName evidence="5">Peptidase</fullName>
    </recommendedName>
</protein>
<dbReference type="Proteomes" id="UP000638313">
    <property type="component" value="Unassembled WGS sequence"/>
</dbReference>
<dbReference type="SUPFAM" id="SSF50494">
    <property type="entry name" value="Trypsin-like serine proteases"/>
    <property type="match status" value="1"/>
</dbReference>
<evidence type="ECO:0000313" key="3">
    <source>
        <dbReference type="EMBL" id="GHF50131.1"/>
    </source>
</evidence>
<evidence type="ECO:0000313" key="4">
    <source>
        <dbReference type="Proteomes" id="UP000638313"/>
    </source>
</evidence>
<dbReference type="AlphaFoldDB" id="A0A919EDL7"/>
<evidence type="ECO:0000256" key="1">
    <source>
        <dbReference type="ARBA" id="ARBA00022729"/>
    </source>
</evidence>
<dbReference type="EMBL" id="BNBD01000006">
    <property type="protein sequence ID" value="GHF50131.1"/>
    <property type="molecule type" value="Genomic_DNA"/>
</dbReference>
<feature type="compositionally biased region" description="Low complexity" evidence="2">
    <location>
        <begin position="21"/>
        <end position="42"/>
    </location>
</feature>
<dbReference type="PANTHER" id="PTHR15462">
    <property type="entry name" value="SERINE PROTEASE"/>
    <property type="match status" value="1"/>
</dbReference>
<feature type="region of interest" description="Disordered" evidence="2">
    <location>
        <begin position="249"/>
        <end position="274"/>
    </location>
</feature>
<name>A0A919EDL7_9ACTN</name>
<reference evidence="3" key="2">
    <citation type="submission" date="2020-09" db="EMBL/GenBank/DDBJ databases">
        <authorList>
            <person name="Sun Q."/>
            <person name="Ohkuma M."/>
        </authorList>
    </citation>
    <scope>NUCLEOTIDE SEQUENCE</scope>
    <source>
        <strain evidence="3">JCM 4059</strain>
    </source>
</reference>